<dbReference type="RefSeq" id="WP_131609764.1">
    <property type="nucleotide sequence ID" value="NZ_SJSM01000007.1"/>
</dbReference>
<dbReference type="AlphaFoldDB" id="A0A4R0N984"/>
<evidence type="ECO:0000259" key="5">
    <source>
        <dbReference type="Pfam" id="PF04542"/>
    </source>
</evidence>
<protein>
    <submittedName>
        <fullName evidence="7">Sigma-70 family RNA polymerase sigma factor</fullName>
    </submittedName>
</protein>
<dbReference type="SUPFAM" id="SSF88946">
    <property type="entry name" value="Sigma2 domain of RNA polymerase sigma factors"/>
    <property type="match status" value="1"/>
</dbReference>
<dbReference type="InterPro" id="IPR007627">
    <property type="entry name" value="RNA_pol_sigma70_r2"/>
</dbReference>
<dbReference type="GO" id="GO:0006352">
    <property type="term" value="P:DNA-templated transcription initiation"/>
    <property type="evidence" value="ECO:0007669"/>
    <property type="project" value="InterPro"/>
</dbReference>
<dbReference type="Proteomes" id="UP000291117">
    <property type="component" value="Unassembled WGS sequence"/>
</dbReference>
<keyword evidence="2" id="KW-0805">Transcription regulation</keyword>
<evidence type="ECO:0000313" key="8">
    <source>
        <dbReference type="Proteomes" id="UP000291117"/>
    </source>
</evidence>
<dbReference type="GO" id="GO:0016987">
    <property type="term" value="F:sigma factor activity"/>
    <property type="evidence" value="ECO:0007669"/>
    <property type="project" value="UniProtKB-KW"/>
</dbReference>
<sequence length="186" mass="21790">MLDFNYKILSDAKLVQLLQASDHNAYTEIYNRYFQLLFVHARKKLNDADLAKDILQEIFTKIWMKREIQLTATNLTGYLYTLMKNRILDLYLHQEVKTKYMRAAKSFIVTNKSSGTDALVREKECSAHINQEIAALPPKMREIFELSRKNQLSYKEIAEKLNTNENNVSKQINNGLKVLKRRLMVS</sequence>
<evidence type="ECO:0000256" key="4">
    <source>
        <dbReference type="ARBA" id="ARBA00023163"/>
    </source>
</evidence>
<dbReference type="NCBIfam" id="TIGR02937">
    <property type="entry name" value="sigma70-ECF"/>
    <property type="match status" value="1"/>
</dbReference>
<dbReference type="InterPro" id="IPR013324">
    <property type="entry name" value="RNA_pol_sigma_r3/r4-like"/>
</dbReference>
<evidence type="ECO:0000256" key="1">
    <source>
        <dbReference type="ARBA" id="ARBA00010641"/>
    </source>
</evidence>
<feature type="domain" description="RNA polymerase sigma-70 region 2" evidence="5">
    <location>
        <begin position="29"/>
        <end position="92"/>
    </location>
</feature>
<dbReference type="InterPro" id="IPR013249">
    <property type="entry name" value="RNA_pol_sigma70_r4_t2"/>
</dbReference>
<dbReference type="InterPro" id="IPR039425">
    <property type="entry name" value="RNA_pol_sigma-70-like"/>
</dbReference>
<dbReference type="SUPFAM" id="SSF88659">
    <property type="entry name" value="Sigma3 and sigma4 domains of RNA polymerase sigma factors"/>
    <property type="match status" value="1"/>
</dbReference>
<feature type="domain" description="RNA polymerase sigma factor 70 region 4 type 2" evidence="6">
    <location>
        <begin position="131"/>
        <end position="177"/>
    </location>
</feature>
<dbReference type="InterPro" id="IPR013325">
    <property type="entry name" value="RNA_pol_sigma_r2"/>
</dbReference>
<dbReference type="Gene3D" id="1.10.1740.10">
    <property type="match status" value="1"/>
</dbReference>
<gene>
    <name evidence="7" type="ORF">EZ444_13835</name>
</gene>
<dbReference type="InterPro" id="IPR014284">
    <property type="entry name" value="RNA_pol_sigma-70_dom"/>
</dbReference>
<evidence type="ECO:0000259" key="6">
    <source>
        <dbReference type="Pfam" id="PF08281"/>
    </source>
</evidence>
<keyword evidence="4" id="KW-0804">Transcription</keyword>
<keyword evidence="8" id="KW-1185">Reference proteome</keyword>
<organism evidence="7 8">
    <name type="scientific">Pedobacter hiemivivus</name>
    <dbReference type="NCBI Taxonomy" id="2530454"/>
    <lineage>
        <taxon>Bacteria</taxon>
        <taxon>Pseudomonadati</taxon>
        <taxon>Bacteroidota</taxon>
        <taxon>Sphingobacteriia</taxon>
        <taxon>Sphingobacteriales</taxon>
        <taxon>Sphingobacteriaceae</taxon>
        <taxon>Pedobacter</taxon>
    </lineage>
</organism>
<proteinExistence type="inferred from homology"/>
<dbReference type="Pfam" id="PF04542">
    <property type="entry name" value="Sigma70_r2"/>
    <property type="match status" value="1"/>
</dbReference>
<comment type="similarity">
    <text evidence="1">Belongs to the sigma-70 factor family. ECF subfamily.</text>
</comment>
<accession>A0A4R0N984</accession>
<evidence type="ECO:0000256" key="3">
    <source>
        <dbReference type="ARBA" id="ARBA00023082"/>
    </source>
</evidence>
<dbReference type="PANTHER" id="PTHR43133:SF46">
    <property type="entry name" value="RNA POLYMERASE SIGMA-70 FACTOR ECF SUBFAMILY"/>
    <property type="match status" value="1"/>
</dbReference>
<comment type="caution">
    <text evidence="7">The sequence shown here is derived from an EMBL/GenBank/DDBJ whole genome shotgun (WGS) entry which is preliminary data.</text>
</comment>
<evidence type="ECO:0000256" key="2">
    <source>
        <dbReference type="ARBA" id="ARBA00023015"/>
    </source>
</evidence>
<dbReference type="PANTHER" id="PTHR43133">
    <property type="entry name" value="RNA POLYMERASE ECF-TYPE SIGMA FACTO"/>
    <property type="match status" value="1"/>
</dbReference>
<keyword evidence="3" id="KW-0731">Sigma factor</keyword>
<dbReference type="CDD" id="cd06171">
    <property type="entry name" value="Sigma70_r4"/>
    <property type="match status" value="1"/>
</dbReference>
<reference evidence="7 8" key="1">
    <citation type="submission" date="2019-02" db="EMBL/GenBank/DDBJ databases">
        <title>Pedobacter sp. RP-3-8 sp. nov., isolated from Arctic soil.</title>
        <authorList>
            <person name="Dahal R.H."/>
        </authorList>
    </citation>
    <scope>NUCLEOTIDE SEQUENCE [LARGE SCALE GENOMIC DNA]</scope>
    <source>
        <strain evidence="7 8">RP-3-8</strain>
    </source>
</reference>
<name>A0A4R0N984_9SPHI</name>
<dbReference type="InterPro" id="IPR036388">
    <property type="entry name" value="WH-like_DNA-bd_sf"/>
</dbReference>
<dbReference type="Gene3D" id="1.10.10.10">
    <property type="entry name" value="Winged helix-like DNA-binding domain superfamily/Winged helix DNA-binding domain"/>
    <property type="match status" value="1"/>
</dbReference>
<dbReference type="GO" id="GO:0003677">
    <property type="term" value="F:DNA binding"/>
    <property type="evidence" value="ECO:0007669"/>
    <property type="project" value="InterPro"/>
</dbReference>
<dbReference type="EMBL" id="SJSM01000007">
    <property type="protein sequence ID" value="TCC96117.1"/>
    <property type="molecule type" value="Genomic_DNA"/>
</dbReference>
<evidence type="ECO:0000313" key="7">
    <source>
        <dbReference type="EMBL" id="TCC96117.1"/>
    </source>
</evidence>
<dbReference type="OrthoDB" id="659569at2"/>
<dbReference type="Pfam" id="PF08281">
    <property type="entry name" value="Sigma70_r4_2"/>
    <property type="match status" value="1"/>
</dbReference>